<evidence type="ECO:0000313" key="1">
    <source>
        <dbReference type="EMBL" id="QJA80940.1"/>
    </source>
</evidence>
<dbReference type="EMBL" id="MT142442">
    <property type="protein sequence ID" value="QJA80940.1"/>
    <property type="molecule type" value="Genomic_DNA"/>
</dbReference>
<protein>
    <recommendedName>
        <fullName evidence="2">Tail protein</fullName>
    </recommendedName>
</protein>
<name>A0A6M3KGL0_9ZZZZ</name>
<proteinExistence type="predicted"/>
<reference evidence="1" key="1">
    <citation type="submission" date="2020-03" db="EMBL/GenBank/DDBJ databases">
        <title>The deep terrestrial virosphere.</title>
        <authorList>
            <person name="Holmfeldt K."/>
            <person name="Nilsson E."/>
            <person name="Simone D."/>
            <person name="Lopez-Fernandez M."/>
            <person name="Wu X."/>
            <person name="de Brujin I."/>
            <person name="Lundin D."/>
            <person name="Andersson A."/>
            <person name="Bertilsson S."/>
            <person name="Dopson M."/>
        </authorList>
    </citation>
    <scope>NUCLEOTIDE SEQUENCE</scope>
    <source>
        <strain evidence="1">MM415A00614</strain>
    </source>
</reference>
<organism evidence="1">
    <name type="scientific">viral metagenome</name>
    <dbReference type="NCBI Taxonomy" id="1070528"/>
    <lineage>
        <taxon>unclassified sequences</taxon>
        <taxon>metagenomes</taxon>
        <taxon>organismal metagenomes</taxon>
    </lineage>
</organism>
<evidence type="ECO:0008006" key="2">
    <source>
        <dbReference type="Google" id="ProtNLM"/>
    </source>
</evidence>
<sequence length="191" mass="20412">MAGGTISTDNLTLGGAQLFFHTTIAHADLLTATSFADDANSLGNIITSGITPEVTYIEHTTSRKGKSVKDKVAAGMSTIRINFTFDEINSTNLGRFFMGAVSAGKVNVFSSTLDEGSAMLLVDTDIGRDMVYRIPKCTVRPDGELSLTPDTWHSAPLVIEVLEYQAGDTANATNNATWLAFPFGRVDVSNL</sequence>
<accession>A0A6M3KGL0</accession>
<dbReference type="AlphaFoldDB" id="A0A6M3KGL0"/>
<gene>
    <name evidence="1" type="ORF">MM415A00614_0009</name>
</gene>